<dbReference type="AlphaFoldDB" id="A0A3N1ZTP3"/>
<feature type="region of interest" description="Disordered" evidence="1">
    <location>
        <begin position="117"/>
        <end position="220"/>
    </location>
</feature>
<dbReference type="RefSeq" id="WP_123575408.1">
    <property type="nucleotide sequence ID" value="NZ_RKHG01000001.1"/>
</dbReference>
<feature type="transmembrane region" description="Helical" evidence="2">
    <location>
        <begin position="236"/>
        <end position="262"/>
    </location>
</feature>
<organism evidence="3 4">
    <name type="scientific">Luteococcus japonicus</name>
    <dbReference type="NCBI Taxonomy" id="33984"/>
    <lineage>
        <taxon>Bacteria</taxon>
        <taxon>Bacillati</taxon>
        <taxon>Actinomycetota</taxon>
        <taxon>Actinomycetes</taxon>
        <taxon>Propionibacteriales</taxon>
        <taxon>Propionibacteriaceae</taxon>
        <taxon>Luteococcus</taxon>
    </lineage>
</organism>
<evidence type="ECO:0000256" key="1">
    <source>
        <dbReference type="SAM" id="MobiDB-lite"/>
    </source>
</evidence>
<sequence length="330" mass="34404">MADWTDGAEYAPVERPAGFATPRAGALQVIEAEPSPADGQPLEAPGGYRQPDTTPLEALDPRDALPRRDPREAFSTHGSADSAWGAAHASTGWVPTMPLGDPVHEAAAVADFPPPQGAPVGAAPMGANPMPGATGGPQPAPAVVEIPLQGHFPPPTVAPAPLPPPATAVRQEPTAWPQPQQQAPASTPQQFNPFAPAPRNGQQPTQWPVPSGNQPARRDTPTKLTATAVVSETGPLVLAVLTLGALIPGFGAITLVIASILSRRQNPGNVMLRALYNVAIWAVLLSWLASAILTPETSSWPGNLGRWLCAVMIPASLTAVYDELRKRIGR</sequence>
<feature type="transmembrane region" description="Helical" evidence="2">
    <location>
        <begin position="274"/>
        <end position="292"/>
    </location>
</feature>
<proteinExistence type="predicted"/>
<dbReference type="Proteomes" id="UP000275749">
    <property type="component" value="Unassembled WGS sequence"/>
</dbReference>
<evidence type="ECO:0000256" key="2">
    <source>
        <dbReference type="SAM" id="Phobius"/>
    </source>
</evidence>
<feature type="compositionally biased region" description="Polar residues" evidence="1">
    <location>
        <begin position="200"/>
        <end position="214"/>
    </location>
</feature>
<evidence type="ECO:0000313" key="4">
    <source>
        <dbReference type="Proteomes" id="UP000275749"/>
    </source>
</evidence>
<name>A0A3N1ZTP3_9ACTN</name>
<feature type="transmembrane region" description="Helical" evidence="2">
    <location>
        <begin position="304"/>
        <end position="321"/>
    </location>
</feature>
<feature type="compositionally biased region" description="Low complexity" evidence="1">
    <location>
        <begin position="118"/>
        <end position="132"/>
    </location>
</feature>
<evidence type="ECO:0000313" key="3">
    <source>
        <dbReference type="EMBL" id="ROR54233.1"/>
    </source>
</evidence>
<feature type="compositionally biased region" description="Pro residues" evidence="1">
    <location>
        <begin position="152"/>
        <end position="166"/>
    </location>
</feature>
<keyword evidence="2" id="KW-1133">Transmembrane helix</keyword>
<feature type="compositionally biased region" description="Low complexity" evidence="1">
    <location>
        <begin position="167"/>
        <end position="190"/>
    </location>
</feature>
<gene>
    <name evidence="3" type="ORF">EDD41_1429</name>
</gene>
<reference evidence="3 4" key="1">
    <citation type="submission" date="2018-11" db="EMBL/GenBank/DDBJ databases">
        <title>Sequencing the genomes of 1000 actinobacteria strains.</title>
        <authorList>
            <person name="Klenk H.-P."/>
        </authorList>
    </citation>
    <scope>NUCLEOTIDE SEQUENCE [LARGE SCALE GENOMIC DNA]</scope>
    <source>
        <strain evidence="3 4">DSM 10546</strain>
    </source>
</reference>
<keyword evidence="2" id="KW-0812">Transmembrane</keyword>
<keyword evidence="2" id="KW-0472">Membrane</keyword>
<protein>
    <submittedName>
        <fullName evidence="3">Uncharacterized protein</fullName>
    </submittedName>
</protein>
<comment type="caution">
    <text evidence="3">The sequence shown here is derived from an EMBL/GenBank/DDBJ whole genome shotgun (WGS) entry which is preliminary data.</text>
</comment>
<dbReference type="EMBL" id="RKHG01000001">
    <property type="protein sequence ID" value="ROR54233.1"/>
    <property type="molecule type" value="Genomic_DNA"/>
</dbReference>
<feature type="region of interest" description="Disordered" evidence="1">
    <location>
        <begin position="1"/>
        <end position="85"/>
    </location>
</feature>
<accession>A0A3N1ZTP3</accession>
<feature type="compositionally biased region" description="Basic and acidic residues" evidence="1">
    <location>
        <begin position="59"/>
        <end position="74"/>
    </location>
</feature>